<sequence length="312" mass="35561">QQRQQQQKQRPDEHQQRDIASFHRAMRQLQWPLMRADMCAFFEQQLKGPATSLQQLQQQHDKQQRGQKHQEGVSFWRSSTVDVDCMPWERFVSSEQLQASGFVPAVIKGQGPYRRCAIPRVALEALAFDEAEGHLSLLFSARLFRLRMGDLIECCVAKDVKADPLARHLYFVGFERHVEGKLTEVSLPLTLVGLLACPAYHKGYHVELAKPTVPVQFVGLEPPPPFLVDVSELEFTPPYSAITVDCLASQLPTDGTARFPPSLSPKEEVAWAYEVGSLPEASLPPDWKDPNFIDRRGNMMDVWYHRKFPRPS</sequence>
<dbReference type="SUPFAM" id="SSF50715">
    <property type="entry name" value="Ribosomal protein L25-like"/>
    <property type="match status" value="1"/>
</dbReference>
<dbReference type="PANTHER" id="PTHR33284">
    <property type="entry name" value="RIBOSOMAL PROTEIN L25/GLN-TRNA SYNTHETASE, ANTI-CODON-BINDING DOMAIN-CONTAINING PROTEIN"/>
    <property type="match status" value="1"/>
</dbReference>
<dbReference type="AlphaFoldDB" id="A0A6P6S3W9"/>
<feature type="non-terminal residue" evidence="3">
    <location>
        <position position="1"/>
    </location>
</feature>
<keyword evidence="2" id="KW-1185">Reference proteome</keyword>
<dbReference type="GO" id="GO:0003735">
    <property type="term" value="F:structural constituent of ribosome"/>
    <property type="evidence" value="ECO:0007669"/>
    <property type="project" value="InterPro"/>
</dbReference>
<dbReference type="Proteomes" id="UP000515125">
    <property type="component" value="Unplaced"/>
</dbReference>
<gene>
    <name evidence="3" type="primary">LOC34618517</name>
</gene>
<dbReference type="GeneID" id="34618517"/>
<feature type="region of interest" description="Disordered" evidence="1">
    <location>
        <begin position="52"/>
        <end position="72"/>
    </location>
</feature>
<dbReference type="PANTHER" id="PTHR33284:SF1">
    <property type="entry name" value="RIBOSOMAL PROTEIN L25_GLN-TRNA SYNTHETASE, ANTI-CODON-BINDING DOMAIN-CONTAINING PROTEIN"/>
    <property type="match status" value="1"/>
</dbReference>
<evidence type="ECO:0000313" key="3">
    <source>
        <dbReference type="RefSeq" id="XP_026193990.1"/>
    </source>
</evidence>
<dbReference type="OrthoDB" id="6752799at2759"/>
<dbReference type="RefSeq" id="XP_026193990.1">
    <property type="nucleotide sequence ID" value="XM_026338205.1"/>
</dbReference>
<dbReference type="GO" id="GO:0006412">
    <property type="term" value="P:translation"/>
    <property type="evidence" value="ECO:0007669"/>
    <property type="project" value="InterPro"/>
</dbReference>
<dbReference type="InterPro" id="IPR020930">
    <property type="entry name" value="Ribosomal_uL5_bac-type"/>
</dbReference>
<name>A0A6P6S3W9_9EIME</name>
<proteinExistence type="predicted"/>
<dbReference type="GO" id="GO:0022625">
    <property type="term" value="C:cytosolic large ribosomal subunit"/>
    <property type="evidence" value="ECO:0007669"/>
    <property type="project" value="TreeGrafter"/>
</dbReference>
<feature type="compositionally biased region" description="Basic and acidic residues" evidence="1">
    <location>
        <begin position="59"/>
        <end position="71"/>
    </location>
</feature>
<evidence type="ECO:0000256" key="1">
    <source>
        <dbReference type="SAM" id="MobiDB-lite"/>
    </source>
</evidence>
<accession>A0A6P6S3W9</accession>
<organism evidence="2 3">
    <name type="scientific">Cyclospora cayetanensis</name>
    <dbReference type="NCBI Taxonomy" id="88456"/>
    <lineage>
        <taxon>Eukaryota</taxon>
        <taxon>Sar</taxon>
        <taxon>Alveolata</taxon>
        <taxon>Apicomplexa</taxon>
        <taxon>Conoidasida</taxon>
        <taxon>Coccidia</taxon>
        <taxon>Eucoccidiorida</taxon>
        <taxon>Eimeriorina</taxon>
        <taxon>Eimeriidae</taxon>
        <taxon>Cyclospora</taxon>
    </lineage>
</organism>
<evidence type="ECO:0000313" key="2">
    <source>
        <dbReference type="Proteomes" id="UP000515125"/>
    </source>
</evidence>
<dbReference type="InterPro" id="IPR011035">
    <property type="entry name" value="Ribosomal_bL25/Gln-tRNA_synth"/>
</dbReference>
<protein>
    <submittedName>
        <fullName evidence="3">Uncharacterized protein LOC34618517</fullName>
    </submittedName>
</protein>
<reference evidence="3" key="1">
    <citation type="submission" date="2025-08" db="UniProtKB">
        <authorList>
            <consortium name="RefSeq"/>
        </authorList>
    </citation>
    <scope>IDENTIFICATION</scope>
</reference>
<dbReference type="GO" id="GO:0008097">
    <property type="term" value="F:5S rRNA binding"/>
    <property type="evidence" value="ECO:0007669"/>
    <property type="project" value="TreeGrafter"/>
</dbReference>